<dbReference type="PANTHER" id="PTHR43086">
    <property type="entry name" value="VERY-LONG-CHAIN 3-OXOOACYL-COA REDUCTASE"/>
    <property type="match status" value="1"/>
</dbReference>
<evidence type="ECO:0000256" key="1">
    <source>
        <dbReference type="ARBA" id="ARBA00006484"/>
    </source>
</evidence>
<evidence type="ECO:0000313" key="5">
    <source>
        <dbReference type="Proteomes" id="UP001228139"/>
    </source>
</evidence>
<dbReference type="Proteomes" id="UP001228139">
    <property type="component" value="Chromosome"/>
</dbReference>
<accession>A0AA50DI11</accession>
<evidence type="ECO:0000313" key="4">
    <source>
        <dbReference type="EMBL" id="WLS78409.1"/>
    </source>
</evidence>
<protein>
    <submittedName>
        <fullName evidence="4">SDR family NAD(P)-dependent oxidoreductase</fullName>
    </submittedName>
</protein>
<dbReference type="PIRSF" id="PIRSF000126">
    <property type="entry name" value="11-beta-HSD1"/>
    <property type="match status" value="1"/>
</dbReference>
<proteinExistence type="inferred from homology"/>
<name>A0AA50DI11_9GAMM</name>
<dbReference type="KEGG" id="epi:Q3V30_18415"/>
<evidence type="ECO:0000256" key="2">
    <source>
        <dbReference type="ARBA" id="ARBA00023002"/>
    </source>
</evidence>
<dbReference type="InterPro" id="IPR036291">
    <property type="entry name" value="NAD(P)-bd_dom_sf"/>
</dbReference>
<dbReference type="EMBL" id="CP132353">
    <property type="protein sequence ID" value="WLS78409.1"/>
    <property type="molecule type" value="Genomic_DNA"/>
</dbReference>
<dbReference type="SUPFAM" id="SSF51735">
    <property type="entry name" value="NAD(P)-binding Rossmann-fold domains"/>
    <property type="match status" value="1"/>
</dbReference>
<dbReference type="AlphaFoldDB" id="A0AA50DI11"/>
<dbReference type="PANTHER" id="PTHR43086:SF3">
    <property type="entry name" value="NADP-DEPENDENT 3-HYDROXY ACID DEHYDROGENASE YDFG"/>
    <property type="match status" value="1"/>
</dbReference>
<dbReference type="Gene3D" id="3.40.50.720">
    <property type="entry name" value="NAD(P)-binding Rossmann-like Domain"/>
    <property type="match status" value="1"/>
</dbReference>
<comment type="similarity">
    <text evidence="1 3">Belongs to the short-chain dehydrogenases/reductases (SDR) family.</text>
</comment>
<gene>
    <name evidence="4" type="ORF">Q3V30_18415</name>
</gene>
<organism evidence="4 5">
    <name type="scientific">Erwinia pyri</name>
    <dbReference type="NCBI Taxonomy" id="3062598"/>
    <lineage>
        <taxon>Bacteria</taxon>
        <taxon>Pseudomonadati</taxon>
        <taxon>Pseudomonadota</taxon>
        <taxon>Gammaproteobacteria</taxon>
        <taxon>Enterobacterales</taxon>
        <taxon>Erwiniaceae</taxon>
        <taxon>Erwinia</taxon>
    </lineage>
</organism>
<dbReference type="PRINTS" id="PR00080">
    <property type="entry name" value="SDRFAMILY"/>
</dbReference>
<dbReference type="PRINTS" id="PR00081">
    <property type="entry name" value="GDHRDH"/>
</dbReference>
<dbReference type="CDD" id="cd05233">
    <property type="entry name" value="SDR_c"/>
    <property type="match status" value="1"/>
</dbReference>
<keyword evidence="5" id="KW-1185">Reference proteome</keyword>
<reference evidence="4 5" key="1">
    <citation type="submission" date="2023-07" db="EMBL/GenBank/DDBJ databases">
        <title>Pathogenic bacteria of pear tree diseases.</title>
        <authorList>
            <person name="Zhang Z."/>
            <person name="He L."/>
            <person name="Huang R."/>
        </authorList>
    </citation>
    <scope>NUCLEOTIDE SEQUENCE [LARGE SCALE GENOMIC DNA]</scope>
    <source>
        <strain evidence="4 5">DE2</strain>
    </source>
</reference>
<keyword evidence="2" id="KW-0560">Oxidoreductase</keyword>
<sequence>MSISSGKKGTAMVTGASAGIGAVYAHRLAERGYDLLLVARDKAKLDVLAARLSSEYGVHSEVLAADLINQQDLLQVEQRLAGDNAITMLVNNAGMSVAGEFLDNEIESVQQMIMLNVLAPTRLAHAAANAFKIRRQGTLINVASVLSLVHEMANGAYNGTKSFVLTLTRSLEASLQPHGVRVQAVLPGLTRTEIFERSGSSVDELPPHMVMEVDTMVDAALAGLDLGESVTIPSLEKIENWHTYDTARAALLPDLSLSQSASRYRQG</sequence>
<dbReference type="InterPro" id="IPR002347">
    <property type="entry name" value="SDR_fam"/>
</dbReference>
<dbReference type="RefSeq" id="WP_306208251.1">
    <property type="nucleotide sequence ID" value="NZ_CP132353.1"/>
</dbReference>
<evidence type="ECO:0000256" key="3">
    <source>
        <dbReference type="RuleBase" id="RU000363"/>
    </source>
</evidence>
<dbReference type="GO" id="GO:0016491">
    <property type="term" value="F:oxidoreductase activity"/>
    <property type="evidence" value="ECO:0007669"/>
    <property type="project" value="UniProtKB-KW"/>
</dbReference>
<dbReference type="Pfam" id="PF00106">
    <property type="entry name" value="adh_short"/>
    <property type="match status" value="1"/>
</dbReference>